<sequence length="728" mass="84294">MSISQRELDQEVDRLKEIQIRIQTEMGRLEEIVHYRGSEVLDIRRNFWDEVTVNTSDYYDLAETAASITQQQAVLSQEERSHRHALKNLRKLKRLHHNPYFARIDFIEKGEEAEKIYIGLSSLVDEDTHELLIYDWRAPISSLFYDYTPGPAGYQTPVGWIQGEMTLKRQYIIKNGILENMFDTGISIGDTMLQVLLARNTEGKMSHIVTTIQREQNQIIRDDQHEILIVQGAAGSGKTSVALQRVAYLLYKHRNSLTAEQMVLFSPNSLFNDYVSNVLPELGEANMLQTTFQEHLQRSIGKKYKVEDAYEQLEYLLSASEEDPAYLKRVQTIERKTSLLFMEQMDRYIEQLKETGIQFHDFRVRAKVLISKETLTEWFYHQTPADAPLPARMEKMKERALEELETLQERLFKNLFKKMLRNPKYLGTDEEMKAESRKTARKAFGPLRRTAKQLEFLDIIGMYHNFLNESSPIQEGIPYEDATPILYLKAVLIGWPTINQMKQVIVDEAQDYSPFQLRYIRRLFPRARFTLLGDLNQGIHHANVQSYTHLEELFGQTPTALFQMTKSYRSTHEIIEFTKGILQDPEPIETVGRSGDKPKMVAVPSEDLLATEIGKGVHELWQKGSKSIAIICKTESETRVAFETLKNKMDQEIHLITKETFVFKGGLVVIPAYLAKGLEFDSVIIYNVGEKVYHRSTERKLLYTACTRALHHLFLYFTGEPTPLIPSE</sequence>
<dbReference type="PANTHER" id="PTHR11070">
    <property type="entry name" value="UVRD / RECB / PCRA DNA HELICASE FAMILY MEMBER"/>
    <property type="match status" value="1"/>
</dbReference>
<keyword evidence="2 5" id="KW-0378">Hydrolase</keyword>
<dbReference type="InterPro" id="IPR000212">
    <property type="entry name" value="DNA_helicase_UvrD/REP"/>
</dbReference>
<dbReference type="RefSeq" id="WP_209809821.1">
    <property type="nucleotide sequence ID" value="NZ_JAGGKT010000003.1"/>
</dbReference>
<feature type="domain" description="UvrD-like helicase ATP-binding" evidence="6">
    <location>
        <begin position="211"/>
        <end position="571"/>
    </location>
</feature>
<evidence type="ECO:0000313" key="7">
    <source>
        <dbReference type="EMBL" id="MBP1931748.1"/>
    </source>
</evidence>
<dbReference type="InterPro" id="IPR027417">
    <property type="entry name" value="P-loop_NTPase"/>
</dbReference>
<dbReference type="Gene3D" id="3.40.50.300">
    <property type="entry name" value="P-loop containing nucleotide triphosphate hydrolases"/>
    <property type="match status" value="2"/>
</dbReference>
<dbReference type="Pfam" id="PF13538">
    <property type="entry name" value="UvrD_C_2"/>
    <property type="match status" value="1"/>
</dbReference>
<dbReference type="GO" id="GO:0003678">
    <property type="term" value="F:DNA helicase activity"/>
    <property type="evidence" value="ECO:0007669"/>
    <property type="project" value="UniProtKB-EC"/>
</dbReference>
<keyword evidence="3 5" id="KW-0347">Helicase</keyword>
<dbReference type="EMBL" id="JAGGKT010000003">
    <property type="protein sequence ID" value="MBP1931748.1"/>
    <property type="molecule type" value="Genomic_DNA"/>
</dbReference>
<dbReference type="InterPro" id="IPR014016">
    <property type="entry name" value="UvrD-like_ATP-bd"/>
</dbReference>
<evidence type="ECO:0000256" key="3">
    <source>
        <dbReference type="ARBA" id="ARBA00022806"/>
    </source>
</evidence>
<dbReference type="Proteomes" id="UP001519343">
    <property type="component" value="Unassembled WGS sequence"/>
</dbReference>
<dbReference type="PROSITE" id="PS51198">
    <property type="entry name" value="UVRD_HELICASE_ATP_BIND"/>
    <property type="match status" value="1"/>
</dbReference>
<organism evidence="7 8">
    <name type="scientific">Ammoniphilus resinae</name>
    <dbReference type="NCBI Taxonomy" id="861532"/>
    <lineage>
        <taxon>Bacteria</taxon>
        <taxon>Bacillati</taxon>
        <taxon>Bacillota</taxon>
        <taxon>Bacilli</taxon>
        <taxon>Bacillales</taxon>
        <taxon>Paenibacillaceae</taxon>
        <taxon>Aneurinibacillus group</taxon>
        <taxon>Ammoniphilus</taxon>
    </lineage>
</organism>
<dbReference type="SUPFAM" id="SSF52540">
    <property type="entry name" value="P-loop containing nucleoside triphosphate hydrolases"/>
    <property type="match status" value="1"/>
</dbReference>
<protein>
    <submittedName>
        <fullName evidence="7">DNA helicase-2/ATP-dependent DNA helicase PcrA</fullName>
        <ecNumber evidence="7">3.6.4.12</ecNumber>
    </submittedName>
</protein>
<keyword evidence="8" id="KW-1185">Reference proteome</keyword>
<keyword evidence="1 5" id="KW-0547">Nucleotide-binding</keyword>
<evidence type="ECO:0000256" key="1">
    <source>
        <dbReference type="ARBA" id="ARBA00022741"/>
    </source>
</evidence>
<gene>
    <name evidence="7" type="ORF">J2Z37_001749</name>
</gene>
<dbReference type="InterPro" id="IPR048228">
    <property type="entry name" value="HelD_bacillota"/>
</dbReference>
<dbReference type="GO" id="GO:0016787">
    <property type="term" value="F:hydrolase activity"/>
    <property type="evidence" value="ECO:0007669"/>
    <property type="project" value="UniProtKB-KW"/>
</dbReference>
<reference evidence="7 8" key="1">
    <citation type="submission" date="2021-03" db="EMBL/GenBank/DDBJ databases">
        <title>Genomic Encyclopedia of Type Strains, Phase IV (KMG-IV): sequencing the most valuable type-strain genomes for metagenomic binning, comparative biology and taxonomic classification.</title>
        <authorList>
            <person name="Goeker M."/>
        </authorList>
    </citation>
    <scope>NUCLEOTIDE SEQUENCE [LARGE SCALE GENOMIC DNA]</scope>
    <source>
        <strain evidence="7 8">DSM 24738</strain>
    </source>
</reference>
<feature type="binding site" evidence="5">
    <location>
        <begin position="232"/>
        <end position="239"/>
    </location>
    <ligand>
        <name>ATP</name>
        <dbReference type="ChEBI" id="CHEBI:30616"/>
    </ligand>
</feature>
<evidence type="ECO:0000313" key="8">
    <source>
        <dbReference type="Proteomes" id="UP001519343"/>
    </source>
</evidence>
<dbReference type="PANTHER" id="PTHR11070:SF17">
    <property type="entry name" value="DNA HELICASE IV"/>
    <property type="match status" value="1"/>
</dbReference>
<dbReference type="NCBIfam" id="NF041464">
    <property type="entry name" value="HelD_BACSU"/>
    <property type="match status" value="1"/>
</dbReference>
<dbReference type="Pfam" id="PF00580">
    <property type="entry name" value="UvrD-helicase"/>
    <property type="match status" value="1"/>
</dbReference>
<name>A0ABS4GNA1_9BACL</name>
<evidence type="ECO:0000256" key="4">
    <source>
        <dbReference type="ARBA" id="ARBA00022840"/>
    </source>
</evidence>
<keyword evidence="4 5" id="KW-0067">ATP-binding</keyword>
<proteinExistence type="predicted"/>
<dbReference type="InterPro" id="IPR027785">
    <property type="entry name" value="UvrD-like_helicase_C"/>
</dbReference>
<accession>A0ABS4GNA1</accession>
<comment type="caution">
    <text evidence="7">The sequence shown here is derived from an EMBL/GenBank/DDBJ whole genome shotgun (WGS) entry which is preliminary data.</text>
</comment>
<evidence type="ECO:0000256" key="5">
    <source>
        <dbReference type="PROSITE-ProRule" id="PRU00560"/>
    </source>
</evidence>
<evidence type="ECO:0000259" key="6">
    <source>
        <dbReference type="PROSITE" id="PS51198"/>
    </source>
</evidence>
<evidence type="ECO:0000256" key="2">
    <source>
        <dbReference type="ARBA" id="ARBA00022801"/>
    </source>
</evidence>
<dbReference type="EC" id="3.6.4.12" evidence="7"/>